<protein>
    <submittedName>
        <fullName evidence="1">Uncharacterized protein</fullName>
    </submittedName>
</protein>
<dbReference type="AlphaFoldDB" id="A0A8H2ZIR7"/>
<organism evidence="1 2">
    <name type="scientific">Maudiozyma barnettii</name>
    <dbReference type="NCBI Taxonomy" id="61262"/>
    <lineage>
        <taxon>Eukaryota</taxon>
        <taxon>Fungi</taxon>
        <taxon>Dikarya</taxon>
        <taxon>Ascomycota</taxon>
        <taxon>Saccharomycotina</taxon>
        <taxon>Saccharomycetes</taxon>
        <taxon>Saccharomycetales</taxon>
        <taxon>Saccharomycetaceae</taxon>
        <taxon>Maudiozyma</taxon>
    </lineage>
</organism>
<name>A0A8H2ZIR7_9SACH</name>
<comment type="caution">
    <text evidence="1">The sequence shown here is derived from an EMBL/GenBank/DDBJ whole genome shotgun (WGS) entry which is preliminary data.</text>
</comment>
<dbReference type="EMBL" id="CAEFZW010000008">
    <property type="protein sequence ID" value="CAB4256178.1"/>
    <property type="molecule type" value="Genomic_DNA"/>
</dbReference>
<dbReference type="OrthoDB" id="20018at2759"/>
<gene>
    <name evidence="1" type="ORF">KABA2_08S05038</name>
</gene>
<evidence type="ECO:0000313" key="1">
    <source>
        <dbReference type="EMBL" id="CAB4256178.1"/>
    </source>
</evidence>
<keyword evidence="2" id="KW-1185">Reference proteome</keyword>
<proteinExistence type="predicted"/>
<reference evidence="1 2" key="1">
    <citation type="submission" date="2020-05" db="EMBL/GenBank/DDBJ databases">
        <authorList>
            <person name="Casaregola S."/>
            <person name="Devillers H."/>
            <person name="Grondin C."/>
        </authorList>
    </citation>
    <scope>NUCLEOTIDE SEQUENCE [LARGE SCALE GENOMIC DNA]</scope>
    <source>
        <strain evidence="1 2">CLIB 1767</strain>
    </source>
</reference>
<accession>A0A8H2ZIR7</accession>
<evidence type="ECO:0000313" key="2">
    <source>
        <dbReference type="Proteomes" id="UP000644660"/>
    </source>
</evidence>
<dbReference type="Proteomes" id="UP000644660">
    <property type="component" value="Unassembled WGS sequence"/>
</dbReference>
<sequence>MAFVINSSITFFKEIQIKILEVNSLLFKEYSGNNKTRQSSYAHRPYHFKGRKYNKRSKSGMSNNKYNDLDQLVKKIIHSTNSSELSKTIQEIESNKEYITEVQLKKLKKMHDTSFRLKCVTPTQELYDKYLKRMEKDGNLQNRAAEIDRDLRIIETALDIIKEK</sequence>
<dbReference type="GeneID" id="64859250"/>
<dbReference type="RefSeq" id="XP_041408022.1">
    <property type="nucleotide sequence ID" value="XM_041552088.1"/>
</dbReference>